<name>A0A6N3EXI7_9CLOT</name>
<organism evidence="1">
    <name type="scientific">Clostridium paraputrificum</name>
    <dbReference type="NCBI Taxonomy" id="29363"/>
    <lineage>
        <taxon>Bacteria</taxon>
        <taxon>Bacillati</taxon>
        <taxon>Bacillota</taxon>
        <taxon>Clostridia</taxon>
        <taxon>Eubacteriales</taxon>
        <taxon>Clostridiaceae</taxon>
        <taxon>Clostridium</taxon>
    </lineage>
</organism>
<proteinExistence type="predicted"/>
<dbReference type="AlphaFoldDB" id="A0A6N3EXI7"/>
<dbReference type="EMBL" id="CACRTV010000057">
    <property type="protein sequence ID" value="VYU44241.1"/>
    <property type="molecule type" value="Genomic_DNA"/>
</dbReference>
<protein>
    <submittedName>
        <fullName evidence="1">Uncharacterized protein</fullName>
    </submittedName>
</protein>
<accession>A0A6N3EXI7</accession>
<reference evidence="1" key="1">
    <citation type="submission" date="2019-11" db="EMBL/GenBank/DDBJ databases">
        <authorList>
            <person name="Feng L."/>
        </authorList>
    </citation>
    <scope>NUCLEOTIDE SEQUENCE</scope>
    <source>
        <strain evidence="1">CParaputrificumLFYP93</strain>
    </source>
</reference>
<sequence>MSILWSALFVILSVTIALIVVSSDIYSRHKEEIDKILYDSEKYDPDDDTIGPLEQSRLKICHDNRIVSKIIRFMAIIK</sequence>
<evidence type="ECO:0000313" key="1">
    <source>
        <dbReference type="EMBL" id="VYU44241.1"/>
    </source>
</evidence>
<dbReference type="RefSeq" id="WP_156561656.1">
    <property type="nucleotide sequence ID" value="NZ_CACRTV010000057.1"/>
</dbReference>
<gene>
    <name evidence="1" type="ORF">CPLFYP93_02286</name>
</gene>